<dbReference type="InterPro" id="IPR013216">
    <property type="entry name" value="Methyltransf_11"/>
</dbReference>
<evidence type="ECO:0000256" key="1">
    <source>
        <dbReference type="HAMAP-Rule" id="MF_02057"/>
    </source>
</evidence>
<dbReference type="InterPro" id="IPR033664">
    <property type="entry name" value="Cmo5U_methylTrfase"/>
</dbReference>
<comment type="function">
    <text evidence="1">Catalyzes the methylation of 5-carboxymethoxyuridine (cmo5U) to form 5-methoxycarbonylmethoxyuridine (mcmo5U) at position 34 in tRNAs.</text>
</comment>
<organism evidence="3 4">
    <name type="scientific">Lacimicrobium alkaliphilum</name>
    <dbReference type="NCBI Taxonomy" id="1526571"/>
    <lineage>
        <taxon>Bacteria</taxon>
        <taxon>Pseudomonadati</taxon>
        <taxon>Pseudomonadota</taxon>
        <taxon>Gammaproteobacteria</taxon>
        <taxon>Alteromonadales</taxon>
        <taxon>Alteromonadaceae</taxon>
        <taxon>Lacimicrobium</taxon>
    </lineage>
</organism>
<dbReference type="CDD" id="cd02440">
    <property type="entry name" value="AdoMet_MTases"/>
    <property type="match status" value="1"/>
</dbReference>
<feature type="binding site" evidence="1">
    <location>
        <position position="75"/>
    </location>
    <ligand>
        <name>S-adenosyl-L-methionine</name>
        <dbReference type="ChEBI" id="CHEBI:59789"/>
    </ligand>
</feature>
<dbReference type="HAMAP" id="MF_02057">
    <property type="entry name" value="tRNA_methyltr_CmoM"/>
    <property type="match status" value="1"/>
</dbReference>
<dbReference type="Proteomes" id="UP000614272">
    <property type="component" value="Unassembled WGS sequence"/>
</dbReference>
<dbReference type="RefSeq" id="WP_099036377.1">
    <property type="nucleotide sequence ID" value="NZ_BMGJ01000021.1"/>
</dbReference>
<keyword evidence="1" id="KW-0808">Transferase</keyword>
<reference evidence="4" key="1">
    <citation type="journal article" date="2019" name="Int. J. Syst. Evol. Microbiol.">
        <title>The Global Catalogue of Microorganisms (GCM) 10K type strain sequencing project: providing services to taxonomists for standard genome sequencing and annotation.</title>
        <authorList>
            <consortium name="The Broad Institute Genomics Platform"/>
            <consortium name="The Broad Institute Genome Sequencing Center for Infectious Disease"/>
            <person name="Wu L."/>
            <person name="Ma J."/>
        </authorList>
    </citation>
    <scope>NUCLEOTIDE SEQUENCE [LARGE SCALE GENOMIC DNA]</scope>
    <source>
        <strain evidence="4">CGMCC 1.12923</strain>
    </source>
</reference>
<dbReference type="GO" id="GO:0008168">
    <property type="term" value="F:methyltransferase activity"/>
    <property type="evidence" value="ECO:0007669"/>
    <property type="project" value="UniProtKB-KW"/>
</dbReference>
<evidence type="ECO:0000313" key="4">
    <source>
        <dbReference type="Proteomes" id="UP000614272"/>
    </source>
</evidence>
<dbReference type="InterPro" id="IPR029063">
    <property type="entry name" value="SAM-dependent_MTases_sf"/>
</dbReference>
<keyword evidence="1 3" id="KW-0489">Methyltransferase</keyword>
<gene>
    <name evidence="1 3" type="primary">cmoM</name>
    <name evidence="3" type="ORF">GCM10011357_36280</name>
</gene>
<comment type="similarity">
    <text evidence="1">Belongs to the class I-like SAM-binding methyltransferase superfamily. CmoM family.</text>
</comment>
<feature type="domain" description="Methyltransferase type 11" evidence="2">
    <location>
        <begin position="51"/>
        <end position="143"/>
    </location>
</feature>
<evidence type="ECO:0000259" key="2">
    <source>
        <dbReference type="Pfam" id="PF08241"/>
    </source>
</evidence>
<accession>A0ABQ1RT64</accession>
<comment type="catalytic activity">
    <reaction evidence="1">
        <text>5-carboxymethoxyuridine(34) in tRNA + S-adenosyl-L-methionine = 5-methoxycarbonylmethoxyuridine(34) in tRNA + S-adenosyl-L-homocysteine</text>
        <dbReference type="Rhea" id="RHEA:54080"/>
        <dbReference type="Rhea" id="RHEA-COMP:13383"/>
        <dbReference type="Rhea" id="RHEA-COMP:13781"/>
        <dbReference type="ChEBI" id="CHEBI:57856"/>
        <dbReference type="ChEBI" id="CHEBI:59789"/>
        <dbReference type="ChEBI" id="CHEBI:136879"/>
        <dbReference type="ChEBI" id="CHEBI:138053"/>
    </reaction>
</comment>
<comment type="caution">
    <text evidence="3">The sequence shown here is derived from an EMBL/GenBank/DDBJ whole genome shotgun (WGS) entry which is preliminary data.</text>
</comment>
<keyword evidence="4" id="KW-1185">Reference proteome</keyword>
<comment type="caution">
    <text evidence="1">Lacks conserved residue(s) required for the propagation of feature annotation.</text>
</comment>
<feature type="binding site" evidence="1">
    <location>
        <position position="116"/>
    </location>
    <ligand>
        <name>S-adenosyl-L-methionine</name>
        <dbReference type="ChEBI" id="CHEBI:59789"/>
    </ligand>
</feature>
<dbReference type="EC" id="2.1.1.-" evidence="1"/>
<feature type="binding site" evidence="1">
    <location>
        <begin position="54"/>
        <end position="55"/>
    </location>
    <ligand>
        <name>S-adenosyl-L-methionine</name>
        <dbReference type="ChEBI" id="CHEBI:59789"/>
    </ligand>
</feature>
<protein>
    <recommendedName>
        <fullName evidence="1">tRNA 5-carboxymethoxyuridine methyltransferase</fullName>
        <ecNumber evidence="1">2.1.1.-</ecNumber>
    </recommendedName>
    <alternativeName>
        <fullName evidence="1">cmo5U methyltransferase</fullName>
    </alternativeName>
</protein>
<dbReference type="SUPFAM" id="SSF53335">
    <property type="entry name" value="S-adenosyl-L-methionine-dependent methyltransferases"/>
    <property type="match status" value="1"/>
</dbReference>
<dbReference type="Gene3D" id="3.40.50.150">
    <property type="entry name" value="Vaccinia Virus protein VP39"/>
    <property type="match status" value="1"/>
</dbReference>
<sequence>MTKQWQQDQNFDQIADKFEKNIYGTSKGRLRHELLSHYLRHHLPERPLKCLDAGGGTGMMAKEMLDLGHSVLVNDISDQALELARAKLAGFADVAFHCGPLQSLAADCEFDLILCHAVLEWLHDPFDALKHLFSRLKPGGYISLSFFNRDAHRFSNLLYGNFDYIDKDFVVSNRVRLNPNNALPPSQVLDFVEKAGLDIRHQAGIRCFHDYMRDKTMQSSHYEQIKAKEIQYGTVHPYLWLGRYFHIIAVKQDARL</sequence>
<dbReference type="GO" id="GO:0032259">
    <property type="term" value="P:methylation"/>
    <property type="evidence" value="ECO:0007669"/>
    <property type="project" value="UniProtKB-KW"/>
</dbReference>
<dbReference type="EMBL" id="BMGJ01000021">
    <property type="protein sequence ID" value="GGD77946.1"/>
    <property type="molecule type" value="Genomic_DNA"/>
</dbReference>
<evidence type="ECO:0000313" key="3">
    <source>
        <dbReference type="EMBL" id="GGD77946.1"/>
    </source>
</evidence>
<feature type="binding site" evidence="1">
    <location>
        <position position="31"/>
    </location>
    <ligand>
        <name>S-adenosyl-L-methionine</name>
        <dbReference type="ChEBI" id="CHEBI:59789"/>
    </ligand>
</feature>
<proteinExistence type="inferred from homology"/>
<dbReference type="Pfam" id="PF08241">
    <property type="entry name" value="Methyltransf_11"/>
    <property type="match status" value="1"/>
</dbReference>
<keyword evidence="1" id="KW-0949">S-adenosyl-L-methionine</keyword>
<dbReference type="PANTHER" id="PTHR43861">
    <property type="entry name" value="TRANS-ACONITATE 2-METHYLTRANSFERASE-RELATED"/>
    <property type="match status" value="1"/>
</dbReference>
<keyword evidence="1" id="KW-0819">tRNA processing</keyword>
<name>A0ABQ1RT64_9ALTE</name>
<dbReference type="PANTHER" id="PTHR43861:SF1">
    <property type="entry name" value="TRANS-ACONITATE 2-METHYLTRANSFERASE"/>
    <property type="match status" value="1"/>
</dbReference>